<accession>A0A813KRR5</accession>
<evidence type="ECO:0000256" key="1">
    <source>
        <dbReference type="SAM" id="MobiDB-lite"/>
    </source>
</evidence>
<name>A0A813KRR5_POLGL</name>
<reference evidence="2" key="1">
    <citation type="submission" date="2021-02" db="EMBL/GenBank/DDBJ databases">
        <authorList>
            <person name="Dougan E. K."/>
            <person name="Rhodes N."/>
            <person name="Thang M."/>
            <person name="Chan C."/>
        </authorList>
    </citation>
    <scope>NUCLEOTIDE SEQUENCE</scope>
</reference>
<feature type="compositionally biased region" description="Basic and acidic residues" evidence="1">
    <location>
        <begin position="203"/>
        <end position="213"/>
    </location>
</feature>
<evidence type="ECO:0000313" key="2">
    <source>
        <dbReference type="EMBL" id="CAE8707682.1"/>
    </source>
</evidence>
<dbReference type="EMBL" id="CAJNNW010031478">
    <property type="protein sequence ID" value="CAE8707682.1"/>
    <property type="molecule type" value="Genomic_DNA"/>
</dbReference>
<dbReference type="Proteomes" id="UP000626109">
    <property type="component" value="Unassembled WGS sequence"/>
</dbReference>
<feature type="compositionally biased region" description="Polar residues" evidence="1">
    <location>
        <begin position="145"/>
        <end position="159"/>
    </location>
</feature>
<dbReference type="AlphaFoldDB" id="A0A813KRR5"/>
<organism evidence="2 3">
    <name type="scientific">Polarella glacialis</name>
    <name type="common">Dinoflagellate</name>
    <dbReference type="NCBI Taxonomy" id="89957"/>
    <lineage>
        <taxon>Eukaryota</taxon>
        <taxon>Sar</taxon>
        <taxon>Alveolata</taxon>
        <taxon>Dinophyceae</taxon>
        <taxon>Suessiales</taxon>
        <taxon>Suessiaceae</taxon>
        <taxon>Polarella</taxon>
    </lineage>
</organism>
<feature type="region of interest" description="Disordered" evidence="1">
    <location>
        <begin position="145"/>
        <end position="213"/>
    </location>
</feature>
<evidence type="ECO:0000313" key="3">
    <source>
        <dbReference type="Proteomes" id="UP000626109"/>
    </source>
</evidence>
<sequence length="213" mass="23926">MTDDLSLASLPTSKGGCTFAADVDFELNLFGVPIDFRKVYLDHDPELRGSPCLNPGLCGNGRAHCRKCSAKLIRISQSWDVPSHVQIMVRHVRMWHASACHGQDNLIGHGLPIRPCGVDCPFKRYTSKKFDAEYLQTRDVQQPHHSNWASNYASGQQEPAQRWEKQDLAADDFSTWPPWRSAGQQVPRSSSSASTRSSSTRLNKRDGRVEGWF</sequence>
<proteinExistence type="predicted"/>
<gene>
    <name evidence="2" type="ORF">PGLA2088_LOCUS34639</name>
</gene>
<feature type="compositionally biased region" description="Low complexity" evidence="1">
    <location>
        <begin position="188"/>
        <end position="201"/>
    </location>
</feature>
<comment type="caution">
    <text evidence="2">The sequence shown here is derived from an EMBL/GenBank/DDBJ whole genome shotgun (WGS) entry which is preliminary data.</text>
</comment>
<protein>
    <submittedName>
        <fullName evidence="2">Uncharacterized protein</fullName>
    </submittedName>
</protein>